<proteinExistence type="predicted"/>
<dbReference type="KEGG" id="cmos:111430654"/>
<dbReference type="Pfam" id="PF00190">
    <property type="entry name" value="Cupin_1"/>
    <property type="match status" value="2"/>
</dbReference>
<dbReference type="GeneID" id="111430654"/>
<reference evidence="3" key="1">
    <citation type="submission" date="2025-08" db="UniProtKB">
        <authorList>
            <consortium name="RefSeq"/>
        </authorList>
    </citation>
    <scope>IDENTIFICATION</scope>
    <source>
        <tissue evidence="3">Young leaves</tissue>
    </source>
</reference>
<name>A0A6J1E9P2_CUCMO</name>
<dbReference type="PANTHER" id="PTHR31189">
    <property type="entry name" value="OS03G0336100 PROTEIN-RELATED"/>
    <property type="match status" value="1"/>
</dbReference>
<accession>A0A6J1E9P2</accession>
<feature type="domain" description="Cupin type-1" evidence="1">
    <location>
        <begin position="3"/>
        <end position="156"/>
    </location>
</feature>
<dbReference type="InterPro" id="IPR014710">
    <property type="entry name" value="RmlC-like_jellyroll"/>
</dbReference>
<dbReference type="Proteomes" id="UP000504609">
    <property type="component" value="Unplaced"/>
</dbReference>
<organism evidence="2 3">
    <name type="scientific">Cucurbita moschata</name>
    <name type="common">Winter crookneck squash</name>
    <name type="synonym">Cucurbita pepo var. moschata</name>
    <dbReference type="NCBI Taxonomy" id="3662"/>
    <lineage>
        <taxon>Eukaryota</taxon>
        <taxon>Viridiplantae</taxon>
        <taxon>Streptophyta</taxon>
        <taxon>Embryophyta</taxon>
        <taxon>Tracheophyta</taxon>
        <taxon>Spermatophyta</taxon>
        <taxon>Magnoliopsida</taxon>
        <taxon>eudicotyledons</taxon>
        <taxon>Gunneridae</taxon>
        <taxon>Pentapetalae</taxon>
        <taxon>rosids</taxon>
        <taxon>fabids</taxon>
        <taxon>Cucurbitales</taxon>
        <taxon>Cucurbitaceae</taxon>
        <taxon>Cucurbiteae</taxon>
        <taxon>Cucurbita</taxon>
    </lineage>
</organism>
<dbReference type="InterPro" id="IPR050253">
    <property type="entry name" value="Seed_Storage-Functional"/>
</dbReference>
<evidence type="ECO:0000313" key="2">
    <source>
        <dbReference type="Proteomes" id="UP000504609"/>
    </source>
</evidence>
<feature type="domain" description="Cupin type-1" evidence="1">
    <location>
        <begin position="187"/>
        <end position="335"/>
    </location>
</feature>
<dbReference type="SMART" id="SM00835">
    <property type="entry name" value="Cupin_1"/>
    <property type="match status" value="2"/>
</dbReference>
<evidence type="ECO:0000313" key="3">
    <source>
        <dbReference type="RefSeq" id="XP_022922755.1"/>
    </source>
</evidence>
<dbReference type="InterPro" id="IPR011051">
    <property type="entry name" value="RmlC_Cupin_sf"/>
</dbReference>
<sequence length="352" mass="37943">MEQPMNPKPFTEVEAGSYHKWLPSEYPLLAQNKVAAGRLLLRPRGFVVPHYADCSKVGYVLQGENGVAGLVFPSKSDEVVVNLKKGDLIPVPNGVSSWWFNDGDSDLEIIFLGESKNAHVPGDISYFVLSGPLSLLHGFSPEYVGKTYSLNGEETTQFLKSQSNALIFSIQQTQSLPKPSKYSKFVYNIDAAAPDGRVKGGAGAVTTVTESKFPFIGQSGLTAILEKLNANAVRSPVYVAEPYDQLIYVAKGRGKIQIVGSSSKIDAEVKMGQLILVPKFFAVGKIAGEDGLECISIITATHPVVEELAGKTSVLEALSPEIFQVSFNVTAEFEKLLRSKITNASPVIGSSD</sequence>
<dbReference type="PANTHER" id="PTHR31189:SF45">
    <property type="entry name" value="OS09G0552500 PROTEIN"/>
    <property type="match status" value="1"/>
</dbReference>
<dbReference type="RefSeq" id="XP_022922755.1">
    <property type="nucleotide sequence ID" value="XM_023066987.1"/>
</dbReference>
<dbReference type="SUPFAM" id="SSF51182">
    <property type="entry name" value="RmlC-like cupins"/>
    <property type="match status" value="1"/>
</dbReference>
<dbReference type="InterPro" id="IPR006045">
    <property type="entry name" value="Cupin_1"/>
</dbReference>
<evidence type="ECO:0000259" key="1">
    <source>
        <dbReference type="SMART" id="SM00835"/>
    </source>
</evidence>
<protein>
    <submittedName>
        <fullName evidence="3">Legumin J-like</fullName>
    </submittedName>
</protein>
<keyword evidence="2" id="KW-1185">Reference proteome</keyword>
<dbReference type="AlphaFoldDB" id="A0A6J1E9P2"/>
<dbReference type="Gene3D" id="2.60.120.10">
    <property type="entry name" value="Jelly Rolls"/>
    <property type="match status" value="2"/>
</dbReference>
<dbReference type="CDD" id="cd02243">
    <property type="entry name" value="cupin_11S_legumin_C"/>
    <property type="match status" value="1"/>
</dbReference>
<gene>
    <name evidence="3" type="primary">LOC111430654</name>
</gene>
<dbReference type="CDD" id="cd02242">
    <property type="entry name" value="cupin_11S_legumin_N"/>
    <property type="match status" value="1"/>
</dbReference>